<evidence type="ECO:0000256" key="2">
    <source>
        <dbReference type="SAM" id="MobiDB-lite"/>
    </source>
</evidence>
<dbReference type="RefSeq" id="WP_201371413.1">
    <property type="nucleotide sequence ID" value="NZ_BNJG01000001.1"/>
</dbReference>
<evidence type="ECO:0008006" key="6">
    <source>
        <dbReference type="Google" id="ProtNLM"/>
    </source>
</evidence>
<dbReference type="Proteomes" id="UP000654345">
    <property type="component" value="Unassembled WGS sequence"/>
</dbReference>
<dbReference type="EMBL" id="BNJG01000001">
    <property type="protein sequence ID" value="GHO54738.1"/>
    <property type="molecule type" value="Genomic_DNA"/>
</dbReference>
<evidence type="ECO:0000256" key="1">
    <source>
        <dbReference type="ARBA" id="ARBA00022729"/>
    </source>
</evidence>
<feature type="transmembrane region" description="Helical" evidence="3">
    <location>
        <begin position="29"/>
        <end position="49"/>
    </location>
</feature>
<reference evidence="4 5" key="1">
    <citation type="journal article" date="2021" name="Int. J. Syst. Evol. Microbiol.">
        <title>Reticulibacter mediterranei gen. nov., sp. nov., within the new family Reticulibacteraceae fam. nov., and Ktedonospora formicarum gen. nov., sp. nov., Ktedonobacter robiniae sp. nov., Dictyobacter formicarum sp. nov. and Dictyobacter arantiisoli sp. nov., belonging to the class Ktedonobacteria.</title>
        <authorList>
            <person name="Yabe S."/>
            <person name="Zheng Y."/>
            <person name="Wang C.M."/>
            <person name="Sakai Y."/>
            <person name="Abe K."/>
            <person name="Yokota A."/>
            <person name="Donadio S."/>
            <person name="Cavaletti L."/>
            <person name="Monciardini P."/>
        </authorList>
    </citation>
    <scope>NUCLEOTIDE SEQUENCE [LARGE SCALE GENOMIC DNA]</scope>
    <source>
        <strain evidence="4 5">SOSP1-30</strain>
    </source>
</reference>
<keyword evidence="1" id="KW-0732">Signal</keyword>
<keyword evidence="3" id="KW-0472">Membrane</keyword>
<dbReference type="InterPro" id="IPR029050">
    <property type="entry name" value="Immunoprotect_excell_Ig-like"/>
</dbReference>
<organism evidence="4 5">
    <name type="scientific">Ktedonobacter robiniae</name>
    <dbReference type="NCBI Taxonomy" id="2778365"/>
    <lineage>
        <taxon>Bacteria</taxon>
        <taxon>Bacillati</taxon>
        <taxon>Chloroflexota</taxon>
        <taxon>Ktedonobacteria</taxon>
        <taxon>Ktedonobacterales</taxon>
        <taxon>Ktedonobacteraceae</taxon>
        <taxon>Ktedonobacter</taxon>
    </lineage>
</organism>
<gene>
    <name evidence="4" type="ORF">KSB_32130</name>
</gene>
<comment type="caution">
    <text evidence="4">The sequence shown here is derived from an EMBL/GenBank/DDBJ whole genome shotgun (WGS) entry which is preliminary data.</text>
</comment>
<evidence type="ECO:0000256" key="3">
    <source>
        <dbReference type="SAM" id="Phobius"/>
    </source>
</evidence>
<dbReference type="Gene3D" id="2.60.40.1240">
    <property type="match status" value="1"/>
</dbReference>
<evidence type="ECO:0000313" key="4">
    <source>
        <dbReference type="EMBL" id="GHO54738.1"/>
    </source>
</evidence>
<accession>A0ABQ3UPW6</accession>
<keyword evidence="3" id="KW-0812">Transmembrane</keyword>
<sequence length="196" mass="21124">MTQTDKKVESPQSEEGETVTHSPNERGKWVTLIWVSALMIVGIFGCMSYSHLPRANDAQSNAVDTQLTPTPTATGLVDSIQLNKSVTVNDTQVTVNQVQQATGFSDVKKKAGNYTVRVYVTIKNVGKQVSGPQYDKVLHLKLADGTIVAPSFISASPDLVPGTYQNGSFDFGVSSPVTLSDLTLLIEDKSISFSNK</sequence>
<keyword evidence="5" id="KW-1185">Reference proteome</keyword>
<name>A0ABQ3UPW6_9CHLR</name>
<evidence type="ECO:0000313" key="5">
    <source>
        <dbReference type="Proteomes" id="UP000654345"/>
    </source>
</evidence>
<keyword evidence="3" id="KW-1133">Transmembrane helix</keyword>
<feature type="region of interest" description="Disordered" evidence="2">
    <location>
        <begin position="1"/>
        <end position="23"/>
    </location>
</feature>
<proteinExistence type="predicted"/>
<protein>
    <recommendedName>
        <fullName evidence="6">DUF4352 domain-containing protein</fullName>
    </recommendedName>
</protein>